<keyword evidence="3 6" id="KW-1133">Transmembrane helix</keyword>
<reference evidence="9" key="1">
    <citation type="submission" date="2025-08" db="UniProtKB">
        <authorList>
            <consortium name="RefSeq"/>
        </authorList>
    </citation>
    <scope>IDENTIFICATION</scope>
    <source>
        <tissue evidence="9">Entire body</tissue>
    </source>
</reference>
<gene>
    <name evidence="9" type="primary">LOC108744966</name>
</gene>
<dbReference type="PROSITE" id="PS51225">
    <property type="entry name" value="MARVEL"/>
    <property type="match status" value="1"/>
</dbReference>
<dbReference type="InParanoid" id="A0A1W4XVG6"/>
<feature type="domain" description="MARVEL" evidence="7">
    <location>
        <begin position="37"/>
        <end position="166"/>
    </location>
</feature>
<keyword evidence="4 5" id="KW-0472">Membrane</keyword>
<dbReference type="GO" id="GO:0016020">
    <property type="term" value="C:membrane"/>
    <property type="evidence" value="ECO:0007669"/>
    <property type="project" value="UniProtKB-SubCell"/>
</dbReference>
<evidence type="ECO:0000259" key="7">
    <source>
        <dbReference type="PROSITE" id="PS51225"/>
    </source>
</evidence>
<dbReference type="GeneID" id="108744966"/>
<feature type="transmembrane region" description="Helical" evidence="6">
    <location>
        <begin position="141"/>
        <end position="162"/>
    </location>
</feature>
<dbReference type="Proteomes" id="UP000192223">
    <property type="component" value="Unplaced"/>
</dbReference>
<feature type="transmembrane region" description="Helical" evidence="6">
    <location>
        <begin position="44"/>
        <end position="64"/>
    </location>
</feature>
<name>A0A1W4XVG6_AGRPL</name>
<dbReference type="RefSeq" id="XP_018336463.1">
    <property type="nucleotide sequence ID" value="XM_018480961.1"/>
</dbReference>
<evidence type="ECO:0000313" key="9">
    <source>
        <dbReference type="RefSeq" id="XP_018336463.1"/>
    </source>
</evidence>
<evidence type="ECO:0000256" key="2">
    <source>
        <dbReference type="ARBA" id="ARBA00022692"/>
    </source>
</evidence>
<evidence type="ECO:0000256" key="3">
    <source>
        <dbReference type="ARBA" id="ARBA00022989"/>
    </source>
</evidence>
<evidence type="ECO:0000256" key="4">
    <source>
        <dbReference type="ARBA" id="ARBA00023136"/>
    </source>
</evidence>
<evidence type="ECO:0000256" key="1">
    <source>
        <dbReference type="ARBA" id="ARBA00004141"/>
    </source>
</evidence>
<sequence length="171" mass="19096">MMTETVVNVQQAPNNNAANNKTSDNQGLSWIKINLDYFKSPPGIIKIVELILGILCMTLASPAYLSGTHFFLFVATVSFIGTLIWIFVYLLGVREALNLPINWLLTELLNTCICTVMYLIAFIVQLSVWAGPYIHFRGVNLAAGVFGLFNTLAYGFGTYLLYSEWKSNQNN</sequence>
<evidence type="ECO:0000313" key="8">
    <source>
        <dbReference type="Proteomes" id="UP000192223"/>
    </source>
</evidence>
<dbReference type="InterPro" id="IPR008253">
    <property type="entry name" value="Marvel"/>
</dbReference>
<dbReference type="FunCoup" id="A0A1W4XVG6">
    <property type="interactions" value="73"/>
</dbReference>
<evidence type="ECO:0000256" key="5">
    <source>
        <dbReference type="PROSITE-ProRule" id="PRU00581"/>
    </source>
</evidence>
<feature type="transmembrane region" description="Helical" evidence="6">
    <location>
        <begin position="103"/>
        <end position="129"/>
    </location>
</feature>
<dbReference type="PANTHER" id="PTHR22776">
    <property type="entry name" value="MARVEL-CONTAINING POTENTIAL LIPID RAFT-ASSOCIATED PROTEIN"/>
    <property type="match status" value="1"/>
</dbReference>
<keyword evidence="8" id="KW-1185">Reference proteome</keyword>
<comment type="subcellular location">
    <subcellularLocation>
        <location evidence="1">Membrane</location>
        <topology evidence="1">Multi-pass membrane protein</topology>
    </subcellularLocation>
</comment>
<dbReference type="InterPro" id="IPR050578">
    <property type="entry name" value="MARVEL-CKLF_proteins"/>
</dbReference>
<dbReference type="Pfam" id="PF01284">
    <property type="entry name" value="MARVEL"/>
    <property type="match status" value="1"/>
</dbReference>
<dbReference type="KEGG" id="apln:108744966"/>
<organism evidence="8 9">
    <name type="scientific">Agrilus planipennis</name>
    <name type="common">Emerald ash borer</name>
    <name type="synonym">Agrilus marcopoli</name>
    <dbReference type="NCBI Taxonomy" id="224129"/>
    <lineage>
        <taxon>Eukaryota</taxon>
        <taxon>Metazoa</taxon>
        <taxon>Ecdysozoa</taxon>
        <taxon>Arthropoda</taxon>
        <taxon>Hexapoda</taxon>
        <taxon>Insecta</taxon>
        <taxon>Pterygota</taxon>
        <taxon>Neoptera</taxon>
        <taxon>Endopterygota</taxon>
        <taxon>Coleoptera</taxon>
        <taxon>Polyphaga</taxon>
        <taxon>Elateriformia</taxon>
        <taxon>Buprestoidea</taxon>
        <taxon>Buprestidae</taxon>
        <taxon>Agrilinae</taxon>
        <taxon>Agrilus</taxon>
    </lineage>
</organism>
<protein>
    <submittedName>
        <fullName evidence="9">MARVEL domain-containing protein 1</fullName>
    </submittedName>
</protein>
<proteinExistence type="predicted"/>
<accession>A0A1W4XVG6</accession>
<evidence type="ECO:0000256" key="6">
    <source>
        <dbReference type="SAM" id="Phobius"/>
    </source>
</evidence>
<feature type="transmembrane region" description="Helical" evidence="6">
    <location>
        <begin position="70"/>
        <end position="91"/>
    </location>
</feature>
<dbReference type="AlphaFoldDB" id="A0A1W4XVG6"/>
<keyword evidence="2 5" id="KW-0812">Transmembrane</keyword>
<dbReference type="PANTHER" id="PTHR22776:SF97">
    <property type="entry name" value="RE01453P"/>
    <property type="match status" value="1"/>
</dbReference>
<dbReference type="OrthoDB" id="6258237at2759"/>